<keyword evidence="3" id="KW-1185">Reference proteome</keyword>
<sequence length="283" mass="30790">MSESRLRAFAERAELLVDLPDVEALERRGSDVRARRRTTTAAVALLVAIGGTVAVQERFQRADEPDKVDTPGRPVVPYPGNQMHDLAAGTYELTPSSVRGDPTALITLPTGWNSWEGPNRFDGHQSDDPTAGRYNDVPLASLTWYVGVLVVKVLGISEDACLTTPGHYRFVETYAESVAAFSDLPGYRMVAAPREEMAFGRRATHLVLRPRDVVDTCVHEAGVFLTSANGDIGGEEHLELWVVDVDGVPLTVMKGATGEVPPEILAEQSAVVDSIVFRTHQDN</sequence>
<reference evidence="2" key="1">
    <citation type="submission" date="2020-11" db="EMBL/GenBank/DDBJ databases">
        <title>Nocardioides sp. nov., isolated from Soil of Cynanchum wilfordii Hemsley rhizosphere.</title>
        <authorList>
            <person name="Lee J.-S."/>
            <person name="Suh M.K."/>
            <person name="Kim J.-S."/>
        </authorList>
    </citation>
    <scope>NUCLEOTIDE SEQUENCE</scope>
    <source>
        <strain evidence="2">KCTC 19275</strain>
    </source>
</reference>
<proteinExistence type="predicted"/>
<comment type="caution">
    <text evidence="2">The sequence shown here is derived from an EMBL/GenBank/DDBJ whole genome shotgun (WGS) entry which is preliminary data.</text>
</comment>
<gene>
    <name evidence="2" type="ORF">ISU07_06835</name>
</gene>
<dbReference type="RefSeq" id="WP_194706007.1">
    <property type="nucleotide sequence ID" value="NZ_JADKPN010000002.1"/>
</dbReference>
<evidence type="ECO:0000313" key="2">
    <source>
        <dbReference type="EMBL" id="MBF4762837.1"/>
    </source>
</evidence>
<name>A0A930YDK7_9ACTN</name>
<dbReference type="AlphaFoldDB" id="A0A930YDK7"/>
<dbReference type="Proteomes" id="UP000640489">
    <property type="component" value="Unassembled WGS sequence"/>
</dbReference>
<dbReference type="EMBL" id="JADKPN010000002">
    <property type="protein sequence ID" value="MBF4762837.1"/>
    <property type="molecule type" value="Genomic_DNA"/>
</dbReference>
<evidence type="ECO:0000256" key="1">
    <source>
        <dbReference type="SAM" id="MobiDB-lite"/>
    </source>
</evidence>
<evidence type="ECO:0000313" key="3">
    <source>
        <dbReference type="Proteomes" id="UP000640489"/>
    </source>
</evidence>
<organism evidence="2 3">
    <name type="scientific">Nocardioides islandensis</name>
    <dbReference type="NCBI Taxonomy" id="433663"/>
    <lineage>
        <taxon>Bacteria</taxon>
        <taxon>Bacillati</taxon>
        <taxon>Actinomycetota</taxon>
        <taxon>Actinomycetes</taxon>
        <taxon>Propionibacteriales</taxon>
        <taxon>Nocardioidaceae</taxon>
        <taxon>Nocardioides</taxon>
    </lineage>
</organism>
<accession>A0A930YDK7</accession>
<feature type="region of interest" description="Disordered" evidence="1">
    <location>
        <begin position="62"/>
        <end position="81"/>
    </location>
</feature>
<protein>
    <submittedName>
        <fullName evidence="2">Uncharacterized protein</fullName>
    </submittedName>
</protein>